<evidence type="ECO:0000256" key="1">
    <source>
        <dbReference type="ARBA" id="ARBA00001917"/>
    </source>
</evidence>
<dbReference type="Pfam" id="PF00724">
    <property type="entry name" value="Oxidored_FMN"/>
    <property type="match status" value="1"/>
</dbReference>
<accession>A0A1X2I2Q7</accession>
<dbReference type="InterPro" id="IPR013785">
    <property type="entry name" value="Aldolase_TIM"/>
</dbReference>
<sequence>MALFSAAENKSFPAGTPLDSSKNGSLLFSPITTKSVTAHNRIVVAPMGMCSANNGYMNDFHLAHLGSLALKGAGTIIMEATAVEPRGRVTPHDVGLWEDGQIAPIQKVAAFIKAQGAVPGLQLNHGGRKGSKGSPFSTTGMRLLHEHEGGWSHDAVSSSDLPMDDRHAKPRALTVDDMLFVKQKWVDAARRADKAGIELLQIHSAHGYLLHSFLSGNVNNRTDQYGGSLENRLRYPLEVIKAVRDVWPAEKSIWVRLSSTDHKNDGTFSKDDNGWDIYQSIEYAKKLKKLGVDVIDCSSGGCLPNIKYPVGPLWQVPFSEIIKREAGIATSAVGLITKGAEAESILQENKADFVCVGRQFLRDSGFALTAARELGVSVKWPNQFERARH</sequence>
<reference evidence="7 8" key="1">
    <citation type="submission" date="2016-07" db="EMBL/GenBank/DDBJ databases">
        <title>Pervasive Adenine N6-methylation of Active Genes in Fungi.</title>
        <authorList>
            <consortium name="DOE Joint Genome Institute"/>
            <person name="Mondo S.J."/>
            <person name="Dannebaum R.O."/>
            <person name="Kuo R.C."/>
            <person name="Labutti K."/>
            <person name="Haridas S."/>
            <person name="Kuo A."/>
            <person name="Salamov A."/>
            <person name="Ahrendt S.R."/>
            <person name="Lipzen A."/>
            <person name="Sullivan W."/>
            <person name="Andreopoulos W.B."/>
            <person name="Clum A."/>
            <person name="Lindquist E."/>
            <person name="Daum C."/>
            <person name="Ramamoorthy G.K."/>
            <person name="Gryganskyi A."/>
            <person name="Culley D."/>
            <person name="Magnuson J.K."/>
            <person name="James T.Y."/>
            <person name="O'Malley M.A."/>
            <person name="Stajich J.E."/>
            <person name="Spatafora J.W."/>
            <person name="Visel A."/>
            <person name="Grigoriev I.V."/>
        </authorList>
    </citation>
    <scope>NUCLEOTIDE SEQUENCE [LARGE SCALE GENOMIC DNA]</scope>
    <source>
        <strain evidence="7 8">NRRL 1336</strain>
    </source>
</reference>
<dbReference type="EMBL" id="MCGE01000036">
    <property type="protein sequence ID" value="ORZ07153.1"/>
    <property type="molecule type" value="Genomic_DNA"/>
</dbReference>
<dbReference type="Gene3D" id="3.20.20.70">
    <property type="entry name" value="Aldolase class I"/>
    <property type="match status" value="1"/>
</dbReference>
<dbReference type="GO" id="GO:0003959">
    <property type="term" value="F:NADPH dehydrogenase activity"/>
    <property type="evidence" value="ECO:0007669"/>
    <property type="project" value="InterPro"/>
</dbReference>
<evidence type="ECO:0000256" key="3">
    <source>
        <dbReference type="ARBA" id="ARBA00022643"/>
    </source>
</evidence>
<dbReference type="InterPro" id="IPR044152">
    <property type="entry name" value="YqjM-like"/>
</dbReference>
<dbReference type="AlphaFoldDB" id="A0A1X2I2Q7"/>
<evidence type="ECO:0000256" key="2">
    <source>
        <dbReference type="ARBA" id="ARBA00022630"/>
    </source>
</evidence>
<dbReference type="CDD" id="cd02932">
    <property type="entry name" value="OYE_YqiM_FMN"/>
    <property type="match status" value="1"/>
</dbReference>
<evidence type="ECO:0000313" key="7">
    <source>
        <dbReference type="EMBL" id="ORZ07153.1"/>
    </source>
</evidence>
<dbReference type="OrthoDB" id="72788at2759"/>
<keyword evidence="2" id="KW-0285">Flavoprotein</keyword>
<keyword evidence="8" id="KW-1185">Reference proteome</keyword>
<evidence type="ECO:0000259" key="6">
    <source>
        <dbReference type="Pfam" id="PF00724"/>
    </source>
</evidence>
<evidence type="ECO:0000256" key="4">
    <source>
        <dbReference type="ARBA" id="ARBA00022857"/>
    </source>
</evidence>
<evidence type="ECO:0000256" key="5">
    <source>
        <dbReference type="ARBA" id="ARBA00023002"/>
    </source>
</evidence>
<comment type="cofactor">
    <cofactor evidence="1">
        <name>FMN</name>
        <dbReference type="ChEBI" id="CHEBI:58210"/>
    </cofactor>
</comment>
<comment type="caution">
    <text evidence="7">The sequence shown here is derived from an EMBL/GenBank/DDBJ whole genome shotgun (WGS) entry which is preliminary data.</text>
</comment>
<dbReference type="GO" id="GO:0050661">
    <property type="term" value="F:NADP binding"/>
    <property type="evidence" value="ECO:0007669"/>
    <property type="project" value="InterPro"/>
</dbReference>
<gene>
    <name evidence="7" type="ORF">BCR42DRAFT_426439</name>
</gene>
<proteinExistence type="predicted"/>
<organism evidence="7 8">
    <name type="scientific">Absidia repens</name>
    <dbReference type="NCBI Taxonomy" id="90262"/>
    <lineage>
        <taxon>Eukaryota</taxon>
        <taxon>Fungi</taxon>
        <taxon>Fungi incertae sedis</taxon>
        <taxon>Mucoromycota</taxon>
        <taxon>Mucoromycotina</taxon>
        <taxon>Mucoromycetes</taxon>
        <taxon>Mucorales</taxon>
        <taxon>Cunninghamellaceae</taxon>
        <taxon>Absidia</taxon>
    </lineage>
</organism>
<dbReference type="SUPFAM" id="SSF51395">
    <property type="entry name" value="FMN-linked oxidoreductases"/>
    <property type="match status" value="1"/>
</dbReference>
<dbReference type="GO" id="GO:0010181">
    <property type="term" value="F:FMN binding"/>
    <property type="evidence" value="ECO:0007669"/>
    <property type="project" value="InterPro"/>
</dbReference>
<keyword evidence="5" id="KW-0560">Oxidoreductase</keyword>
<dbReference type="PANTHER" id="PTHR43303:SF4">
    <property type="entry name" value="NADPH DEHYDROGENASE C23G7.10C-RELATED"/>
    <property type="match status" value="1"/>
</dbReference>
<dbReference type="PANTHER" id="PTHR43303">
    <property type="entry name" value="NADPH DEHYDROGENASE C23G7.10C-RELATED"/>
    <property type="match status" value="1"/>
</dbReference>
<dbReference type="InterPro" id="IPR001155">
    <property type="entry name" value="OxRdtase_FMN_N"/>
</dbReference>
<name>A0A1X2I2Q7_9FUNG</name>
<evidence type="ECO:0000313" key="8">
    <source>
        <dbReference type="Proteomes" id="UP000193560"/>
    </source>
</evidence>
<keyword evidence="4" id="KW-0521">NADP</keyword>
<dbReference type="Proteomes" id="UP000193560">
    <property type="component" value="Unassembled WGS sequence"/>
</dbReference>
<dbReference type="STRING" id="90262.A0A1X2I2Q7"/>
<feature type="domain" description="NADH:flavin oxidoreductase/NADH oxidase N-terminal" evidence="6">
    <location>
        <begin position="27"/>
        <end position="373"/>
    </location>
</feature>
<keyword evidence="3" id="KW-0288">FMN</keyword>
<protein>
    <recommendedName>
        <fullName evidence="6">NADH:flavin oxidoreductase/NADH oxidase N-terminal domain-containing protein</fullName>
    </recommendedName>
</protein>